<reference evidence="2 3" key="1">
    <citation type="journal article" date="2014" name="Genome Announc.">
        <title>Draft genome sequence of Sclerotinia borealis, a psychrophilic plant pathogenic fungus.</title>
        <authorList>
            <person name="Mardanov A.V."/>
            <person name="Beletsky A.V."/>
            <person name="Kadnikov V.V."/>
            <person name="Ignatov A.N."/>
            <person name="Ravin N.V."/>
        </authorList>
    </citation>
    <scope>NUCLEOTIDE SEQUENCE [LARGE SCALE GENOMIC DNA]</scope>
    <source>
        <strain evidence="3">F-4157</strain>
    </source>
</reference>
<dbReference type="OrthoDB" id="3692311at2759"/>
<protein>
    <submittedName>
        <fullName evidence="2">Uncharacterized protein</fullName>
    </submittedName>
</protein>
<accession>W9CRX0</accession>
<dbReference type="STRING" id="1432307.W9CRX0"/>
<feature type="transmembrane region" description="Helical" evidence="1">
    <location>
        <begin position="313"/>
        <end position="335"/>
    </location>
</feature>
<comment type="caution">
    <text evidence="2">The sequence shown here is derived from an EMBL/GenBank/DDBJ whole genome shotgun (WGS) entry which is preliminary data.</text>
</comment>
<name>W9CRX0_SCLBF</name>
<sequence>MANNTMGTCPIGGLRPTFLGCCTSNPCNGKGCPATDLRAAGLGLGLGLGEEVSLSLGSYWPNVYCSSGTWWICASHNPSFQGCCDSNPCFGNATRCPQSELHPAAFKSVTTASTFPGSQNTTFRTLTLPMATFSTATFPAATISGAITTDQPPISGYTGSSRTIPWNTIACATQTSSNYTNSKNEPTTASNLYFHTSSTSLPTETGSSNTSYTYLSNTSNNGNGMVAGPTTVTITSISTFTAVRISVYRVPYSLLDSTYSSISSPLPTNTILYTSSSLESTSIPSPLHAAVSTSLPPATGATLPSGTTADSKLVAWGATGGIAFIFIFTFVSWWIRHRKKRINNNEKTITSFSSFAWLPWRKRKKDLPRTSLSTYPFKGMAPSTSVNNEEVVNETWSASLRDYRNLGDMMTAARYDSHSRNVIPPHLSGYESNYSQPFQSQTRHTSECTNPVGVGIDRNSFGQRMVQRGWDGIDLQND</sequence>
<evidence type="ECO:0000313" key="3">
    <source>
        <dbReference type="Proteomes" id="UP000019487"/>
    </source>
</evidence>
<keyword evidence="1" id="KW-1133">Transmembrane helix</keyword>
<keyword evidence="1" id="KW-0812">Transmembrane</keyword>
<dbReference type="AlphaFoldDB" id="W9CRX0"/>
<keyword evidence="3" id="KW-1185">Reference proteome</keyword>
<dbReference type="HOGENOM" id="CLU_602665_0_0_1"/>
<gene>
    <name evidence="2" type="ORF">SBOR_0986</name>
</gene>
<organism evidence="2 3">
    <name type="scientific">Sclerotinia borealis (strain F-4128)</name>
    <dbReference type="NCBI Taxonomy" id="1432307"/>
    <lineage>
        <taxon>Eukaryota</taxon>
        <taxon>Fungi</taxon>
        <taxon>Dikarya</taxon>
        <taxon>Ascomycota</taxon>
        <taxon>Pezizomycotina</taxon>
        <taxon>Leotiomycetes</taxon>
        <taxon>Helotiales</taxon>
        <taxon>Sclerotiniaceae</taxon>
        <taxon>Sclerotinia</taxon>
    </lineage>
</organism>
<evidence type="ECO:0000313" key="2">
    <source>
        <dbReference type="EMBL" id="ESZ98616.1"/>
    </source>
</evidence>
<dbReference type="EMBL" id="AYSA01000038">
    <property type="protein sequence ID" value="ESZ98616.1"/>
    <property type="molecule type" value="Genomic_DNA"/>
</dbReference>
<evidence type="ECO:0000256" key="1">
    <source>
        <dbReference type="SAM" id="Phobius"/>
    </source>
</evidence>
<keyword evidence="1" id="KW-0472">Membrane</keyword>
<dbReference type="Proteomes" id="UP000019487">
    <property type="component" value="Unassembled WGS sequence"/>
</dbReference>
<proteinExistence type="predicted"/>